<evidence type="ECO:0000313" key="2">
    <source>
        <dbReference type="Proteomes" id="UP000732378"/>
    </source>
</evidence>
<gene>
    <name evidence="1" type="ORF">JOE61_003869</name>
</gene>
<reference evidence="1 2" key="1">
    <citation type="submission" date="2021-01" db="EMBL/GenBank/DDBJ databases">
        <title>Sequencing the genomes of 1000 actinobacteria strains.</title>
        <authorList>
            <person name="Klenk H.-P."/>
        </authorList>
    </citation>
    <scope>NUCLEOTIDE SEQUENCE [LARGE SCALE GENOMIC DNA]</scope>
    <source>
        <strain evidence="1 2">DSM 18239</strain>
    </source>
</reference>
<organism evidence="1 2">
    <name type="scientific">Nocardioides salarius</name>
    <dbReference type="NCBI Taxonomy" id="374513"/>
    <lineage>
        <taxon>Bacteria</taxon>
        <taxon>Bacillati</taxon>
        <taxon>Actinomycetota</taxon>
        <taxon>Actinomycetes</taxon>
        <taxon>Propionibacteriales</taxon>
        <taxon>Nocardioidaceae</taxon>
        <taxon>Nocardioides</taxon>
    </lineage>
</organism>
<sequence length="236" mass="26448">MSEGAAPFPALDPDLNQLILCVGRKGSGKSVWAREVFRNWPAIDKWVIDPHGDADPGEDIGTVTVAKLPTELPMPRKRGEHTVTRWIANPGSPTYREDLDRAVGLALHPRSRRTLTWIDEAGEVFPSNRTGPHARILLQQSRHYYASAILCCPRPVTIDPLVLAQADRVVMYDVPNPSDVQRMAESIGVEPAVLKRTLNETRARGPYWYTLYDAREHALYRCPPIPISAGYRHAQQ</sequence>
<accession>A0ABS2MFU0</accession>
<dbReference type="EMBL" id="JAFBBZ010000001">
    <property type="protein sequence ID" value="MBM7510055.1"/>
    <property type="molecule type" value="Genomic_DNA"/>
</dbReference>
<dbReference type="Proteomes" id="UP000732378">
    <property type="component" value="Unassembled WGS sequence"/>
</dbReference>
<evidence type="ECO:0008006" key="3">
    <source>
        <dbReference type="Google" id="ProtNLM"/>
    </source>
</evidence>
<dbReference type="Gene3D" id="3.40.50.300">
    <property type="entry name" value="P-loop containing nucleotide triphosphate hydrolases"/>
    <property type="match status" value="1"/>
</dbReference>
<protein>
    <recommendedName>
        <fullName evidence="3">ATP-binding protein</fullName>
    </recommendedName>
</protein>
<comment type="caution">
    <text evidence="1">The sequence shown here is derived from an EMBL/GenBank/DDBJ whole genome shotgun (WGS) entry which is preliminary data.</text>
</comment>
<proteinExistence type="predicted"/>
<dbReference type="RefSeq" id="WP_193667325.1">
    <property type="nucleotide sequence ID" value="NZ_JACDTV010000002.1"/>
</dbReference>
<dbReference type="SUPFAM" id="SSF52540">
    <property type="entry name" value="P-loop containing nucleoside triphosphate hydrolases"/>
    <property type="match status" value="1"/>
</dbReference>
<evidence type="ECO:0000313" key="1">
    <source>
        <dbReference type="EMBL" id="MBM7510055.1"/>
    </source>
</evidence>
<name>A0ABS2MFU0_9ACTN</name>
<keyword evidence="2" id="KW-1185">Reference proteome</keyword>
<dbReference type="InterPro" id="IPR027417">
    <property type="entry name" value="P-loop_NTPase"/>
</dbReference>